<keyword evidence="5" id="KW-0997">Cell inner membrane</keyword>
<dbReference type="GO" id="GO:0098797">
    <property type="term" value="C:plasma membrane protein complex"/>
    <property type="evidence" value="ECO:0007669"/>
    <property type="project" value="TreeGrafter"/>
</dbReference>
<evidence type="ECO:0000259" key="11">
    <source>
        <dbReference type="PROSITE" id="PS52015"/>
    </source>
</evidence>
<keyword evidence="8" id="KW-1133">Transmembrane helix</keyword>
<evidence type="ECO:0000313" key="12">
    <source>
        <dbReference type="EMBL" id="ALR20909.1"/>
    </source>
</evidence>
<dbReference type="InterPro" id="IPR051045">
    <property type="entry name" value="TonB-dependent_transducer"/>
</dbReference>
<evidence type="ECO:0000256" key="9">
    <source>
        <dbReference type="ARBA" id="ARBA00023136"/>
    </source>
</evidence>
<evidence type="ECO:0000256" key="10">
    <source>
        <dbReference type="SAM" id="MobiDB-lite"/>
    </source>
</evidence>
<accession>A0A0S3EZT1</accession>
<evidence type="ECO:0000256" key="7">
    <source>
        <dbReference type="ARBA" id="ARBA00022927"/>
    </source>
</evidence>
<dbReference type="EMBL" id="CP013264">
    <property type="protein sequence ID" value="ALR20909.1"/>
    <property type="molecule type" value="Genomic_DNA"/>
</dbReference>
<sequence length="209" mass="22209">MSGFLSLSLHAAAGLALLWAWDEGLSVRDQAGGDKGSVLVVELIPLEPNDGIAREDRAQQGDEPAAMPEERPPLAPAGTGNEEPMPRAAGPDSNAVQASAAAQGDAQDLADLPNADVVAYRRRLEAHLARYRIYPARAQDAGREGVVMLHFVMSKDGRVIQAWVSESSGESDIDREAVAAVMRAQPLPAFPQGWPGQLSVILPVTFRLG</sequence>
<protein>
    <recommendedName>
        <fullName evidence="11">TonB C-terminal domain-containing protein</fullName>
    </recommendedName>
</protein>
<dbReference type="Proteomes" id="UP000056968">
    <property type="component" value="Chromosome"/>
</dbReference>
<dbReference type="STRING" id="1332080.ATN00_11980"/>
<evidence type="ECO:0000256" key="5">
    <source>
        <dbReference type="ARBA" id="ARBA00022519"/>
    </source>
</evidence>
<keyword evidence="3" id="KW-0813">Transport</keyword>
<dbReference type="GO" id="GO:0055085">
    <property type="term" value="P:transmembrane transport"/>
    <property type="evidence" value="ECO:0007669"/>
    <property type="project" value="InterPro"/>
</dbReference>
<dbReference type="Pfam" id="PF03544">
    <property type="entry name" value="TonB_C"/>
    <property type="match status" value="1"/>
</dbReference>
<dbReference type="PROSITE" id="PS52015">
    <property type="entry name" value="TONB_CTD"/>
    <property type="match status" value="1"/>
</dbReference>
<proteinExistence type="inferred from homology"/>
<gene>
    <name evidence="12" type="ORF">ATN00_11980</name>
</gene>
<dbReference type="Gene3D" id="3.30.1150.10">
    <property type="match status" value="1"/>
</dbReference>
<dbReference type="KEGG" id="sbd:ATN00_11980"/>
<dbReference type="InterPro" id="IPR037682">
    <property type="entry name" value="TonB_C"/>
</dbReference>
<evidence type="ECO:0000256" key="8">
    <source>
        <dbReference type="ARBA" id="ARBA00022989"/>
    </source>
</evidence>
<organism evidence="12 13">
    <name type="scientific">Sphingobium baderi</name>
    <dbReference type="NCBI Taxonomy" id="1332080"/>
    <lineage>
        <taxon>Bacteria</taxon>
        <taxon>Pseudomonadati</taxon>
        <taxon>Pseudomonadota</taxon>
        <taxon>Alphaproteobacteria</taxon>
        <taxon>Sphingomonadales</taxon>
        <taxon>Sphingomonadaceae</taxon>
        <taxon>Sphingobium</taxon>
    </lineage>
</organism>
<dbReference type="InterPro" id="IPR006260">
    <property type="entry name" value="TonB/TolA_C"/>
</dbReference>
<dbReference type="SUPFAM" id="SSF74653">
    <property type="entry name" value="TolA/TonB C-terminal domain"/>
    <property type="match status" value="1"/>
</dbReference>
<dbReference type="AlphaFoldDB" id="A0A0S3EZT1"/>
<keyword evidence="13" id="KW-1185">Reference proteome</keyword>
<evidence type="ECO:0000256" key="4">
    <source>
        <dbReference type="ARBA" id="ARBA00022475"/>
    </source>
</evidence>
<evidence type="ECO:0000256" key="1">
    <source>
        <dbReference type="ARBA" id="ARBA00004383"/>
    </source>
</evidence>
<dbReference type="PANTHER" id="PTHR33446">
    <property type="entry name" value="PROTEIN TONB-RELATED"/>
    <property type="match status" value="1"/>
</dbReference>
<evidence type="ECO:0000256" key="6">
    <source>
        <dbReference type="ARBA" id="ARBA00022692"/>
    </source>
</evidence>
<comment type="subcellular location">
    <subcellularLocation>
        <location evidence="1">Cell inner membrane</location>
        <topology evidence="1">Single-pass membrane protein</topology>
        <orientation evidence="1">Periplasmic side</orientation>
    </subcellularLocation>
</comment>
<reference evidence="12 13" key="1">
    <citation type="submission" date="2015-11" db="EMBL/GenBank/DDBJ databases">
        <title>A Two-component Flavoprotein Monooxygenase System MeaXY Responsible for para-Hydroxylation of 2-Methyl-6-ethylaniline and 2,6-Diethylaniline in Sphingobium baderi DE-13.</title>
        <authorList>
            <person name="Cheng M."/>
            <person name="Meng Q."/>
            <person name="Yang Y."/>
            <person name="Chu C."/>
            <person name="Yan X."/>
            <person name="He J."/>
            <person name="Li S."/>
        </authorList>
    </citation>
    <scope>NUCLEOTIDE SEQUENCE [LARGE SCALE GENOMIC DNA]</scope>
    <source>
        <strain evidence="12 13">DE-13</strain>
    </source>
</reference>
<dbReference type="GO" id="GO:0015031">
    <property type="term" value="P:protein transport"/>
    <property type="evidence" value="ECO:0007669"/>
    <property type="project" value="UniProtKB-KW"/>
</dbReference>
<keyword evidence="9" id="KW-0472">Membrane</keyword>
<evidence type="ECO:0000256" key="3">
    <source>
        <dbReference type="ARBA" id="ARBA00022448"/>
    </source>
</evidence>
<dbReference type="NCBIfam" id="TIGR01352">
    <property type="entry name" value="tonB_Cterm"/>
    <property type="match status" value="1"/>
</dbReference>
<feature type="region of interest" description="Disordered" evidence="10">
    <location>
        <begin position="50"/>
        <end position="107"/>
    </location>
</feature>
<feature type="domain" description="TonB C-terminal" evidence="11">
    <location>
        <begin position="119"/>
        <end position="209"/>
    </location>
</feature>
<dbReference type="GO" id="GO:0031992">
    <property type="term" value="F:energy transducer activity"/>
    <property type="evidence" value="ECO:0007669"/>
    <property type="project" value="TreeGrafter"/>
</dbReference>
<dbReference type="PANTHER" id="PTHR33446:SF2">
    <property type="entry name" value="PROTEIN TONB"/>
    <property type="match status" value="1"/>
</dbReference>
<feature type="compositionally biased region" description="Low complexity" evidence="10">
    <location>
        <begin position="95"/>
        <end position="107"/>
    </location>
</feature>
<keyword evidence="6" id="KW-0812">Transmembrane</keyword>
<keyword evidence="4" id="KW-1003">Cell membrane</keyword>
<evidence type="ECO:0000313" key="13">
    <source>
        <dbReference type="Proteomes" id="UP000056968"/>
    </source>
</evidence>
<evidence type="ECO:0000256" key="2">
    <source>
        <dbReference type="ARBA" id="ARBA00006555"/>
    </source>
</evidence>
<keyword evidence="7" id="KW-0653">Protein transport</keyword>
<comment type="similarity">
    <text evidence="2">Belongs to the TonB family.</text>
</comment>
<name>A0A0S3EZT1_9SPHN</name>